<dbReference type="AlphaFoldDB" id="A0AA42B0A8"/>
<dbReference type="EMBL" id="JAJJMA010282008">
    <property type="protein sequence ID" value="MCL7046500.1"/>
    <property type="molecule type" value="Genomic_DNA"/>
</dbReference>
<feature type="compositionally biased region" description="Basic and acidic residues" evidence="5">
    <location>
        <begin position="10"/>
        <end position="38"/>
    </location>
</feature>
<keyword evidence="3" id="KW-0963">Cytoplasm</keyword>
<accession>A0AA42B0A8</accession>
<dbReference type="InterPro" id="IPR044692">
    <property type="entry name" value="WPP1/2/3"/>
</dbReference>
<evidence type="ECO:0000313" key="7">
    <source>
        <dbReference type="EMBL" id="MCL7046500.1"/>
    </source>
</evidence>
<dbReference type="GO" id="GO:0048527">
    <property type="term" value="P:lateral root development"/>
    <property type="evidence" value="ECO:0007669"/>
    <property type="project" value="InterPro"/>
</dbReference>
<feature type="region of interest" description="Disordered" evidence="5">
    <location>
        <begin position="1"/>
        <end position="38"/>
    </location>
</feature>
<evidence type="ECO:0000256" key="2">
    <source>
        <dbReference type="ARBA" id="ARBA00004496"/>
    </source>
</evidence>
<feature type="region of interest" description="Disordered" evidence="5">
    <location>
        <begin position="147"/>
        <end position="177"/>
    </location>
</feature>
<keyword evidence="4" id="KW-0539">Nucleus</keyword>
<evidence type="ECO:0000256" key="3">
    <source>
        <dbReference type="ARBA" id="ARBA00022490"/>
    </source>
</evidence>
<name>A0AA42B0A8_PAPNU</name>
<dbReference type="PANTHER" id="PTHR34362">
    <property type="entry name" value="WPP DOMAIN-CONTAINING PROTEIN 1-RELATED"/>
    <property type="match status" value="1"/>
</dbReference>
<proteinExistence type="predicted"/>
<evidence type="ECO:0000256" key="5">
    <source>
        <dbReference type="SAM" id="MobiDB-lite"/>
    </source>
</evidence>
<dbReference type="GO" id="GO:0005737">
    <property type="term" value="C:cytoplasm"/>
    <property type="evidence" value="ECO:0007669"/>
    <property type="project" value="UniProtKB-SubCell"/>
</dbReference>
<feature type="domain" description="WPP" evidence="6">
    <location>
        <begin position="46"/>
        <end position="156"/>
    </location>
</feature>
<evidence type="ECO:0000313" key="8">
    <source>
        <dbReference type="Proteomes" id="UP001177140"/>
    </source>
</evidence>
<dbReference type="Proteomes" id="UP001177140">
    <property type="component" value="Unassembled WGS sequence"/>
</dbReference>
<feature type="region of interest" description="Disordered" evidence="5">
    <location>
        <begin position="99"/>
        <end position="130"/>
    </location>
</feature>
<gene>
    <name evidence="7" type="ORF">MKW94_000835</name>
</gene>
<comment type="caution">
    <text evidence="7">The sequence shown here is derived from an EMBL/GenBank/DDBJ whole genome shotgun (WGS) entry which is preliminary data.</text>
</comment>
<dbReference type="GO" id="GO:0005634">
    <property type="term" value="C:nucleus"/>
    <property type="evidence" value="ECO:0007669"/>
    <property type="project" value="UniProtKB-SubCell"/>
</dbReference>
<feature type="compositionally biased region" description="Gly residues" evidence="5">
    <location>
        <begin position="110"/>
        <end position="124"/>
    </location>
</feature>
<protein>
    <recommendedName>
        <fullName evidence="6">WPP domain-containing protein</fullName>
    </recommendedName>
</protein>
<keyword evidence="8" id="KW-1185">Reference proteome</keyword>
<feature type="compositionally biased region" description="Polar residues" evidence="5">
    <location>
        <begin position="167"/>
        <end position="177"/>
    </location>
</feature>
<dbReference type="GO" id="GO:0000278">
    <property type="term" value="P:mitotic cell cycle"/>
    <property type="evidence" value="ECO:0007669"/>
    <property type="project" value="InterPro"/>
</dbReference>
<dbReference type="Pfam" id="PF13943">
    <property type="entry name" value="WPP"/>
    <property type="match status" value="1"/>
</dbReference>
<feature type="compositionally biased region" description="Low complexity" evidence="5">
    <location>
        <begin position="150"/>
        <end position="166"/>
    </location>
</feature>
<reference evidence="7" key="1">
    <citation type="submission" date="2022-03" db="EMBL/GenBank/DDBJ databases">
        <title>A functionally conserved STORR gene fusion in Papaver species that diverged 16.8 million years ago.</title>
        <authorList>
            <person name="Catania T."/>
        </authorList>
    </citation>
    <scope>NUCLEOTIDE SEQUENCE</scope>
    <source>
        <strain evidence="7">S-191538</strain>
    </source>
</reference>
<sequence>MAEEENGVAVKEEQQEQKVKEESEEKQPKSSQEDEINKKFQKMGISFSIWPPTQRTRDAVINRLIETLSKESILSKRYGSMNPDEAASTARVIEEQAFVAASSTSSSSVSGGGGGDNSADGGGGGDDDGIEILQIYSKEISKRMLESVKSKAAASAAPASENDSNSVAATSEEISSS</sequence>
<evidence type="ECO:0000256" key="1">
    <source>
        <dbReference type="ARBA" id="ARBA00004123"/>
    </source>
</evidence>
<organism evidence="7 8">
    <name type="scientific">Papaver nudicaule</name>
    <name type="common">Iceland poppy</name>
    <dbReference type="NCBI Taxonomy" id="74823"/>
    <lineage>
        <taxon>Eukaryota</taxon>
        <taxon>Viridiplantae</taxon>
        <taxon>Streptophyta</taxon>
        <taxon>Embryophyta</taxon>
        <taxon>Tracheophyta</taxon>
        <taxon>Spermatophyta</taxon>
        <taxon>Magnoliopsida</taxon>
        <taxon>Ranunculales</taxon>
        <taxon>Papaveraceae</taxon>
        <taxon>Papaveroideae</taxon>
        <taxon>Papaver</taxon>
    </lineage>
</organism>
<dbReference type="Gene3D" id="1.10.246.200">
    <property type="entry name" value="WPP domain"/>
    <property type="match status" value="1"/>
</dbReference>
<dbReference type="InterPro" id="IPR025265">
    <property type="entry name" value="WPP_dom"/>
</dbReference>
<dbReference type="InterPro" id="IPR038214">
    <property type="entry name" value="WPP_sf"/>
</dbReference>
<evidence type="ECO:0000259" key="6">
    <source>
        <dbReference type="Pfam" id="PF13943"/>
    </source>
</evidence>
<comment type="subcellular location">
    <subcellularLocation>
        <location evidence="2">Cytoplasm</location>
    </subcellularLocation>
    <subcellularLocation>
        <location evidence="1">Nucleus</location>
    </subcellularLocation>
</comment>
<dbReference type="PANTHER" id="PTHR34362:SF1">
    <property type="entry name" value="WPP DOMAIN-CONTAINING PROTEIN 1-RELATED"/>
    <property type="match status" value="1"/>
</dbReference>
<evidence type="ECO:0000256" key="4">
    <source>
        <dbReference type="ARBA" id="ARBA00023242"/>
    </source>
</evidence>